<dbReference type="Gene3D" id="3.90.76.10">
    <property type="entry name" value="Dipeptide-binding Protein, Domain 1"/>
    <property type="match status" value="1"/>
</dbReference>
<dbReference type="Gene3D" id="3.40.190.10">
    <property type="entry name" value="Periplasmic binding protein-like II"/>
    <property type="match status" value="1"/>
</dbReference>
<evidence type="ECO:0000256" key="2">
    <source>
        <dbReference type="ARBA" id="ARBA00022448"/>
    </source>
</evidence>
<gene>
    <name evidence="5" type="ORF">GBAR_LOCUS17733</name>
</gene>
<dbReference type="InterPro" id="IPR030678">
    <property type="entry name" value="Peptide/Ni-bd"/>
</dbReference>
<evidence type="ECO:0000313" key="5">
    <source>
        <dbReference type="EMBL" id="CAI8031230.1"/>
    </source>
</evidence>
<dbReference type="Gene3D" id="3.10.105.10">
    <property type="entry name" value="Dipeptide-binding Protein, Domain 3"/>
    <property type="match status" value="1"/>
</dbReference>
<keyword evidence="3" id="KW-0732">Signal</keyword>
<dbReference type="PROSITE" id="PS01040">
    <property type="entry name" value="SBP_BACTERIAL_5"/>
    <property type="match status" value="1"/>
</dbReference>
<sequence>MTRARGIIAQGLATSWEVSSDGKTFTFPLREGVKFHDGADMTSADVKATFDRIIFPPDHVSSRRQALFSAVADDGVQAPDDFTFRLVLKEARAADFILNAFATGFNVIVRKQTLDDNNSDLRTIPTTPAQGHTGIRNTRDAEFWKIEANPDYWNPNLPYLDGINIYHMPDAQTKIAAFLAKKSDYARVIDPKSYHDWVADTPEGMKLHRYAQTTVQGIWMKQDTEDLRKRDTCVPTAEKAPYLAEAKALLEEAGYGDGLDISIKYSVEGHYAVWGPLIAQLLSEQGINVEQIPLDGPVAIQSIQDGNFELATSYAVFPFGDPSSYIGAWYGCGATENYGGFCSEDVDALISKIDGELDPTKRKDYVHELDLLLEEQVPFATAAWEEFPDAYWEYVKGQTGEYSVGIYNAERRGTWWLDQNSPHFPR</sequence>
<comment type="caution">
    <text evidence="5">The sequence shown here is derived from an EMBL/GenBank/DDBJ whole genome shotgun (WGS) entry which is preliminary data.</text>
</comment>
<evidence type="ECO:0000256" key="3">
    <source>
        <dbReference type="ARBA" id="ARBA00022729"/>
    </source>
</evidence>
<dbReference type="CDD" id="cd00995">
    <property type="entry name" value="PBP2_NikA_DppA_OppA_like"/>
    <property type="match status" value="1"/>
</dbReference>
<proteinExistence type="inferred from homology"/>
<comment type="similarity">
    <text evidence="1">Belongs to the bacterial solute-binding protein 5 family.</text>
</comment>
<dbReference type="Proteomes" id="UP001174909">
    <property type="component" value="Unassembled WGS sequence"/>
</dbReference>
<keyword evidence="2" id="KW-0813">Transport</keyword>
<keyword evidence="6" id="KW-1185">Reference proteome</keyword>
<dbReference type="InterPro" id="IPR039424">
    <property type="entry name" value="SBP_5"/>
</dbReference>
<dbReference type="Pfam" id="PF00496">
    <property type="entry name" value="SBP_bac_5"/>
    <property type="match status" value="2"/>
</dbReference>
<feature type="domain" description="Solute-binding protein family 5" evidence="4">
    <location>
        <begin position="241"/>
        <end position="335"/>
    </location>
</feature>
<dbReference type="PIRSF" id="PIRSF002741">
    <property type="entry name" value="MppA"/>
    <property type="match status" value="1"/>
</dbReference>
<dbReference type="GO" id="GO:0043190">
    <property type="term" value="C:ATP-binding cassette (ABC) transporter complex"/>
    <property type="evidence" value="ECO:0007669"/>
    <property type="project" value="InterPro"/>
</dbReference>
<dbReference type="PANTHER" id="PTHR30290">
    <property type="entry name" value="PERIPLASMIC BINDING COMPONENT OF ABC TRANSPORTER"/>
    <property type="match status" value="1"/>
</dbReference>
<dbReference type="GO" id="GO:0015833">
    <property type="term" value="P:peptide transport"/>
    <property type="evidence" value="ECO:0007669"/>
    <property type="project" value="TreeGrafter"/>
</dbReference>
<dbReference type="EMBL" id="CASHTH010002526">
    <property type="protein sequence ID" value="CAI8031230.1"/>
    <property type="molecule type" value="Genomic_DNA"/>
</dbReference>
<dbReference type="InterPro" id="IPR023765">
    <property type="entry name" value="SBP_5_CS"/>
</dbReference>
<accession>A0AA35SJG8</accession>
<protein>
    <submittedName>
        <fullName evidence="5">Glutathione-binding protein GsiB</fullName>
    </submittedName>
</protein>
<dbReference type="InterPro" id="IPR000914">
    <property type="entry name" value="SBP_5_dom"/>
</dbReference>
<evidence type="ECO:0000256" key="1">
    <source>
        <dbReference type="ARBA" id="ARBA00005695"/>
    </source>
</evidence>
<feature type="domain" description="Solute-binding protein family 5" evidence="4">
    <location>
        <begin position="10"/>
        <end position="223"/>
    </location>
</feature>
<dbReference type="SUPFAM" id="SSF53850">
    <property type="entry name" value="Periplasmic binding protein-like II"/>
    <property type="match status" value="1"/>
</dbReference>
<evidence type="ECO:0000313" key="6">
    <source>
        <dbReference type="Proteomes" id="UP001174909"/>
    </source>
</evidence>
<name>A0AA35SJG8_GEOBA</name>
<dbReference type="PANTHER" id="PTHR30290:SF9">
    <property type="entry name" value="OLIGOPEPTIDE-BINDING PROTEIN APPA"/>
    <property type="match status" value="1"/>
</dbReference>
<reference evidence="5" key="1">
    <citation type="submission" date="2023-03" db="EMBL/GenBank/DDBJ databases">
        <authorList>
            <person name="Steffen K."/>
            <person name="Cardenas P."/>
        </authorList>
    </citation>
    <scope>NUCLEOTIDE SEQUENCE</scope>
</reference>
<dbReference type="AlphaFoldDB" id="A0AA35SJG8"/>
<organism evidence="5 6">
    <name type="scientific">Geodia barretti</name>
    <name type="common">Barrett's horny sponge</name>
    <dbReference type="NCBI Taxonomy" id="519541"/>
    <lineage>
        <taxon>Eukaryota</taxon>
        <taxon>Metazoa</taxon>
        <taxon>Porifera</taxon>
        <taxon>Demospongiae</taxon>
        <taxon>Heteroscleromorpha</taxon>
        <taxon>Tetractinellida</taxon>
        <taxon>Astrophorina</taxon>
        <taxon>Geodiidae</taxon>
        <taxon>Geodia</taxon>
    </lineage>
</organism>
<dbReference type="GO" id="GO:1904680">
    <property type="term" value="F:peptide transmembrane transporter activity"/>
    <property type="evidence" value="ECO:0007669"/>
    <property type="project" value="TreeGrafter"/>
</dbReference>
<evidence type="ECO:0000259" key="4">
    <source>
        <dbReference type="Pfam" id="PF00496"/>
    </source>
</evidence>